<feature type="chain" id="PRO_5003120989" description="lytic cellulose monooxygenase (C4-dehydrogenating)" evidence="17">
    <location>
        <begin position="20"/>
        <end position="395"/>
    </location>
</feature>
<gene>
    <name evidence="19" type="ORF">SCHCODRAFT_113941</name>
</gene>
<proteinExistence type="inferred from homology"/>
<dbReference type="GO" id="GO:0005576">
    <property type="term" value="C:extracellular region"/>
    <property type="evidence" value="ECO:0007669"/>
    <property type="project" value="UniProtKB-SubCell"/>
</dbReference>
<feature type="compositionally biased region" description="Basic and acidic residues" evidence="16">
    <location>
        <begin position="336"/>
        <end position="348"/>
    </location>
</feature>
<dbReference type="AlphaFoldDB" id="D8QJB6"/>
<dbReference type="GO" id="GO:0046872">
    <property type="term" value="F:metal ion binding"/>
    <property type="evidence" value="ECO:0007669"/>
    <property type="project" value="UniProtKB-KW"/>
</dbReference>
<dbReference type="VEuPathDB" id="FungiDB:SCHCODRAFT_02517303"/>
<evidence type="ECO:0000256" key="4">
    <source>
        <dbReference type="ARBA" id="ARBA00022723"/>
    </source>
</evidence>
<dbReference type="EC" id="1.14.99.56" evidence="15"/>
<dbReference type="Pfam" id="PF03443">
    <property type="entry name" value="AA9"/>
    <property type="match status" value="1"/>
</dbReference>
<dbReference type="GO" id="GO:0016787">
    <property type="term" value="F:hydrolase activity"/>
    <property type="evidence" value="ECO:0007669"/>
    <property type="project" value="UniProtKB-KW"/>
</dbReference>
<keyword evidence="6" id="KW-0136">Cellulose degradation</keyword>
<dbReference type="eggNOG" id="ENOG502SKJ0">
    <property type="taxonomic scope" value="Eukaryota"/>
</dbReference>
<keyword evidence="3" id="KW-0964">Secreted</keyword>
<dbReference type="InParanoid" id="D8QJB6"/>
<dbReference type="GeneID" id="9596638"/>
<evidence type="ECO:0000313" key="19">
    <source>
        <dbReference type="EMBL" id="EFI91964.1"/>
    </source>
</evidence>
<evidence type="ECO:0000313" key="20">
    <source>
        <dbReference type="Proteomes" id="UP000007431"/>
    </source>
</evidence>
<keyword evidence="5 17" id="KW-0732">Signal</keyword>
<feature type="non-terminal residue" evidence="19">
    <location>
        <position position="395"/>
    </location>
</feature>
<dbReference type="InterPro" id="IPR005103">
    <property type="entry name" value="AA9_LPMO"/>
</dbReference>
<evidence type="ECO:0000256" key="11">
    <source>
        <dbReference type="ARBA" id="ARBA00023277"/>
    </source>
</evidence>
<keyword evidence="4" id="KW-0479">Metal-binding</keyword>
<comment type="subcellular location">
    <subcellularLocation>
        <location evidence="2">Secreted</location>
    </subcellularLocation>
</comment>
<keyword evidence="11" id="KW-0119">Carbohydrate metabolism</keyword>
<evidence type="ECO:0000256" key="2">
    <source>
        <dbReference type="ARBA" id="ARBA00004613"/>
    </source>
</evidence>
<dbReference type="GO" id="GO:0030245">
    <property type="term" value="P:cellulose catabolic process"/>
    <property type="evidence" value="ECO:0007669"/>
    <property type="project" value="UniProtKB-KW"/>
</dbReference>
<keyword evidence="7" id="KW-0560">Oxidoreductase</keyword>
<dbReference type="RefSeq" id="XP_003026867.1">
    <property type="nucleotide sequence ID" value="XM_003026821.1"/>
</dbReference>
<dbReference type="EMBL" id="GL377314">
    <property type="protein sequence ID" value="EFI91964.1"/>
    <property type="molecule type" value="Genomic_DNA"/>
</dbReference>
<accession>D8QJB6</accession>
<dbReference type="KEGG" id="scm:SCHCO_02517303"/>
<feature type="region of interest" description="Disordered" evidence="16">
    <location>
        <begin position="94"/>
        <end position="118"/>
    </location>
</feature>
<evidence type="ECO:0000256" key="5">
    <source>
        <dbReference type="ARBA" id="ARBA00022729"/>
    </source>
</evidence>
<evidence type="ECO:0000256" key="14">
    <source>
        <dbReference type="ARBA" id="ARBA00045077"/>
    </source>
</evidence>
<keyword evidence="19" id="KW-0378">Hydrolase</keyword>
<feature type="signal peptide" evidence="17">
    <location>
        <begin position="1"/>
        <end position="19"/>
    </location>
</feature>
<comment type="cofactor">
    <cofactor evidence="1">
        <name>Cu(2+)</name>
        <dbReference type="ChEBI" id="CHEBI:29036"/>
    </cofactor>
</comment>
<dbReference type="InterPro" id="IPR049892">
    <property type="entry name" value="AA9"/>
</dbReference>
<reference evidence="19 20" key="1">
    <citation type="journal article" date="2010" name="Nat. Biotechnol.">
        <title>Genome sequence of the model mushroom Schizophyllum commune.</title>
        <authorList>
            <person name="Ohm R.A."/>
            <person name="de Jong J.F."/>
            <person name="Lugones L.G."/>
            <person name="Aerts A."/>
            <person name="Kothe E."/>
            <person name="Stajich J.E."/>
            <person name="de Vries R.P."/>
            <person name="Record E."/>
            <person name="Levasseur A."/>
            <person name="Baker S.E."/>
            <person name="Bartholomew K.A."/>
            <person name="Coutinho P.M."/>
            <person name="Erdmann S."/>
            <person name="Fowler T.J."/>
            <person name="Gathman A.C."/>
            <person name="Lombard V."/>
            <person name="Henrissat B."/>
            <person name="Knabe N."/>
            <person name="Kuees U."/>
            <person name="Lilly W.W."/>
            <person name="Lindquist E."/>
            <person name="Lucas S."/>
            <person name="Magnuson J.K."/>
            <person name="Piumi F."/>
            <person name="Raudaskoski M."/>
            <person name="Salamov A."/>
            <person name="Schmutz J."/>
            <person name="Schwarze F.W.M.R."/>
            <person name="vanKuyk P.A."/>
            <person name="Horton J.S."/>
            <person name="Grigoriev I.V."/>
            <person name="Woesten H.A.B."/>
        </authorList>
    </citation>
    <scope>NUCLEOTIDE SEQUENCE [LARGE SCALE GENOMIC DNA]</scope>
    <source>
        <strain evidence="20">H4-8 / FGSC 9210</strain>
    </source>
</reference>
<keyword evidence="9" id="KW-0503">Monooxygenase</keyword>
<dbReference type="Gene3D" id="2.70.50.70">
    <property type="match status" value="1"/>
</dbReference>
<dbReference type="OMA" id="QKWPHNT"/>
<organism evidence="20">
    <name type="scientific">Schizophyllum commune (strain H4-8 / FGSC 9210)</name>
    <name type="common">Split gill fungus</name>
    <dbReference type="NCBI Taxonomy" id="578458"/>
    <lineage>
        <taxon>Eukaryota</taxon>
        <taxon>Fungi</taxon>
        <taxon>Dikarya</taxon>
        <taxon>Basidiomycota</taxon>
        <taxon>Agaricomycotina</taxon>
        <taxon>Agaricomycetes</taxon>
        <taxon>Agaricomycetidae</taxon>
        <taxon>Agaricales</taxon>
        <taxon>Schizophyllaceae</taxon>
        <taxon>Schizophyllum</taxon>
    </lineage>
</organism>
<dbReference type="Proteomes" id="UP000007431">
    <property type="component" value="Unassembled WGS sequence"/>
</dbReference>
<evidence type="ECO:0000256" key="16">
    <source>
        <dbReference type="SAM" id="MobiDB-lite"/>
    </source>
</evidence>
<dbReference type="PANTHER" id="PTHR33353">
    <property type="entry name" value="PUTATIVE (AFU_ORTHOLOGUE AFUA_1G12560)-RELATED"/>
    <property type="match status" value="1"/>
</dbReference>
<dbReference type="CDD" id="cd21175">
    <property type="entry name" value="LPMO_AA9"/>
    <property type="match status" value="1"/>
</dbReference>
<evidence type="ECO:0000256" key="7">
    <source>
        <dbReference type="ARBA" id="ARBA00023002"/>
    </source>
</evidence>
<keyword evidence="20" id="KW-1185">Reference proteome</keyword>
<dbReference type="STRING" id="578458.D8QJB6"/>
<feature type="region of interest" description="Disordered" evidence="16">
    <location>
        <begin position="282"/>
        <end position="351"/>
    </location>
</feature>
<keyword evidence="8" id="KW-0186">Copper</keyword>
<sequence length="395" mass="41252">MKTIAFLSLAAALFPSIAAKGYVSSITIDGTEYKGPSVGDDSGEFPPDHRYPISLSLSTNFVNLILLAHRDSPPHTHLPLDAKSAIRSVSSADAIKGASNPDTACGPGSKPASEYASAKPGSTVEVQWVGSDGGAWEDKTGPLISYIALCPNLECRKLKATDAKWAKIDEISIRDDKTWAQEDLAAGKPASLVLPEGLAAGAYLLRHEVIALGNASTEGGADFYASCSQIKVEHGGSDVPADSDLVSFPGAYSDTDKGILLNASSLGPNEYPYPGPPIAAIAKGSADSGPSSMAIPPASTAPAKRDDLPASSSYGHWHASPTKRATDPQCSTLTCDDPHHPPAKREDDPAAAARRLHDVARKLVPADPSQCTQYPCSTVTVVPGKRRLPPGQHGF</sequence>
<keyword evidence="10" id="KW-1015">Disulfide bond</keyword>
<feature type="domain" description="Auxiliary Activity family 9 catalytic" evidence="18">
    <location>
        <begin position="49"/>
        <end position="265"/>
    </location>
</feature>
<evidence type="ECO:0000256" key="13">
    <source>
        <dbReference type="ARBA" id="ARBA00044502"/>
    </source>
</evidence>
<name>D8QJB6_SCHCM</name>
<evidence type="ECO:0000256" key="1">
    <source>
        <dbReference type="ARBA" id="ARBA00001973"/>
    </source>
</evidence>
<evidence type="ECO:0000256" key="17">
    <source>
        <dbReference type="SAM" id="SignalP"/>
    </source>
</evidence>
<evidence type="ECO:0000256" key="6">
    <source>
        <dbReference type="ARBA" id="ARBA00023001"/>
    </source>
</evidence>
<comment type="similarity">
    <text evidence="13">Belongs to the polysaccharide monooxygenase AA9 family.</text>
</comment>
<evidence type="ECO:0000256" key="9">
    <source>
        <dbReference type="ARBA" id="ARBA00023033"/>
    </source>
</evidence>
<keyword evidence="12" id="KW-0624">Polysaccharide degradation</keyword>
<dbReference type="OrthoDB" id="4849160at2759"/>
<evidence type="ECO:0000256" key="8">
    <source>
        <dbReference type="ARBA" id="ARBA00023008"/>
    </source>
</evidence>
<evidence type="ECO:0000259" key="18">
    <source>
        <dbReference type="Pfam" id="PF03443"/>
    </source>
</evidence>
<evidence type="ECO:0000256" key="12">
    <source>
        <dbReference type="ARBA" id="ARBA00023326"/>
    </source>
</evidence>
<comment type="catalytic activity">
    <reaction evidence="14">
        <text>[(1-&gt;4)-beta-D-glucosyl]n+m + reduced acceptor + O2 = 4-dehydro-beta-D-glucosyl-[(1-&gt;4)-beta-D-glucosyl]n-1 + [(1-&gt;4)-beta-D-glucosyl]m + acceptor + H2O.</text>
        <dbReference type="EC" id="1.14.99.56"/>
    </reaction>
</comment>
<dbReference type="GO" id="GO:0004497">
    <property type="term" value="F:monooxygenase activity"/>
    <property type="evidence" value="ECO:0007669"/>
    <property type="project" value="UniProtKB-KW"/>
</dbReference>
<dbReference type="HOGENOM" id="CLU_031730_2_1_1"/>
<evidence type="ECO:0000256" key="15">
    <source>
        <dbReference type="ARBA" id="ARBA00047174"/>
    </source>
</evidence>
<dbReference type="PANTHER" id="PTHR33353:SF10">
    <property type="entry name" value="ENDO-BETA-1,4-GLUCANASE D"/>
    <property type="match status" value="1"/>
</dbReference>
<protein>
    <recommendedName>
        <fullName evidence="15">lytic cellulose monooxygenase (C4-dehydrogenating)</fullName>
        <ecNumber evidence="15">1.14.99.56</ecNumber>
    </recommendedName>
</protein>
<evidence type="ECO:0000256" key="3">
    <source>
        <dbReference type="ARBA" id="ARBA00022525"/>
    </source>
</evidence>
<evidence type="ECO:0000256" key="10">
    <source>
        <dbReference type="ARBA" id="ARBA00023157"/>
    </source>
</evidence>